<dbReference type="SUPFAM" id="SSF53756">
    <property type="entry name" value="UDP-Glycosyltransferase/glycogen phosphorylase"/>
    <property type="match status" value="1"/>
</dbReference>
<gene>
    <name evidence="1" type="ORF">S01H1_71407</name>
</gene>
<dbReference type="Gene3D" id="3.40.50.12580">
    <property type="match status" value="1"/>
</dbReference>
<feature type="non-terminal residue" evidence="1">
    <location>
        <position position="1"/>
    </location>
</feature>
<comment type="caution">
    <text evidence="1">The sequence shown here is derived from an EMBL/GenBank/DDBJ whole genome shotgun (WGS) entry which is preliminary data.</text>
</comment>
<organism evidence="1">
    <name type="scientific">marine sediment metagenome</name>
    <dbReference type="NCBI Taxonomy" id="412755"/>
    <lineage>
        <taxon>unclassified sequences</taxon>
        <taxon>metagenomes</taxon>
        <taxon>ecological metagenomes</taxon>
    </lineage>
</organism>
<sequence length="172" mass="19480">SLPAGMILVVKEHPAARGKRPLSYYKKVEEIFNVRFVDPTLDPRPFIVNSKLVATIASSVGFEAIMLGKPVLTFGQTPYEILPSSMVRRVKDINKLSENIADLLQHYYFDEQALINYITAVMSRSVPIDFYTTMLGRKAQLSLDDNPDRQRDIRELARYTISTLNIVSAQKS</sequence>
<protein>
    <submittedName>
        <fullName evidence="1">Uncharacterized protein</fullName>
    </submittedName>
</protein>
<accession>X0WCY8</accession>
<dbReference type="EMBL" id="BARS01047549">
    <property type="protein sequence ID" value="GAG28470.1"/>
    <property type="molecule type" value="Genomic_DNA"/>
</dbReference>
<dbReference type="InterPro" id="IPR007833">
    <property type="entry name" value="Capsule_polysaccharide_synth"/>
</dbReference>
<name>X0WCY8_9ZZZZ</name>
<dbReference type="Pfam" id="PF05159">
    <property type="entry name" value="Capsule_synth"/>
    <property type="match status" value="1"/>
</dbReference>
<dbReference type="GO" id="GO:0015774">
    <property type="term" value="P:polysaccharide transport"/>
    <property type="evidence" value="ECO:0007669"/>
    <property type="project" value="InterPro"/>
</dbReference>
<dbReference type="InterPro" id="IPR043148">
    <property type="entry name" value="TagF_C"/>
</dbReference>
<evidence type="ECO:0000313" key="1">
    <source>
        <dbReference type="EMBL" id="GAG28470.1"/>
    </source>
</evidence>
<dbReference type="AlphaFoldDB" id="X0WCY8"/>
<dbReference type="GO" id="GO:0000271">
    <property type="term" value="P:polysaccharide biosynthetic process"/>
    <property type="evidence" value="ECO:0007669"/>
    <property type="project" value="InterPro"/>
</dbReference>
<reference evidence="1" key="1">
    <citation type="journal article" date="2014" name="Front. Microbiol.">
        <title>High frequency of phylogenetically diverse reductive dehalogenase-homologous genes in deep subseafloor sedimentary metagenomes.</title>
        <authorList>
            <person name="Kawai M."/>
            <person name="Futagami T."/>
            <person name="Toyoda A."/>
            <person name="Takaki Y."/>
            <person name="Nishi S."/>
            <person name="Hori S."/>
            <person name="Arai W."/>
            <person name="Tsubouchi T."/>
            <person name="Morono Y."/>
            <person name="Uchiyama I."/>
            <person name="Ito T."/>
            <person name="Fujiyama A."/>
            <person name="Inagaki F."/>
            <person name="Takami H."/>
        </authorList>
    </citation>
    <scope>NUCLEOTIDE SEQUENCE</scope>
    <source>
        <strain evidence="1">Expedition CK06-06</strain>
    </source>
</reference>
<proteinExistence type="predicted"/>